<evidence type="ECO:0000256" key="2">
    <source>
        <dbReference type="ARBA" id="ARBA00009265"/>
    </source>
</evidence>
<proteinExistence type="inferred from homology"/>
<comment type="subcellular location">
    <subcellularLocation>
        <location evidence="1">Nucleus</location>
    </subcellularLocation>
</comment>
<gene>
    <name evidence="5" type="ORF">SNE40_008946</name>
</gene>
<sequence length="1192" mass="136847">MDLESKIKKPLFPVRIKNNGNDSGKTMDSERSPTEMMNKSAVGETTSVIGLNHAFPVNVNSDSHNCIKDQNLDWLDNNSFTASSYSAYKSLQSQVEEEKKRLQKHTHVSETVKGDKDSKSDINYVSSDSDTGTSSKHHQSKDKKKKKKKKHKKERKRLHSPEFPSDFKRLKFDDGGFDFGPGKIFLEEIPAEVLSNHSFKFDRKRDKNLWTYESLAKQHISHYKSPWKRCLGLNSGQKLISTDKQQLSDKQHAGLTRYYGKTEIKIIRQKGLKVLADKSTLTDDLKRTCLPLLKDRSCTVGNIYNPLGILDTATSNYISGKGPEQKSETITDVHDQYMKQAADYNKRLQESPGNVDLWLEYVKFQDKLFEAGDSVNFRFRSDFASSLAAIEKRLAIFEKALENNPSSLKLKLAQIETGQDIWDAEKVKKEWDQLLFLNAGNITMWRHYLLKEQCNLSSFKVSKIIALYHKCFKMVISVLEGKVKTIQQSNDTATDLLELFIQYCRFLQQAGLKEKAIASFQALIEFNLFCPPQYKDLDTVERIAMFESFWDSNVARFGEDNSKGWKYWVANNSSSCIQTTSNSDYCAEVEDAIIKSTNNKHEAWMKIESLRESNCLLPWKADISKDETEDDCSDFERLVLFDDISPTLFELKAEHPLLQLILAFLDALGFSSSEWHTEVLGVPIPKFKYKSDFQQMWLCQIQQIPECSNIATGVNVKQTWQPSLILRTLITNILNMGPILFPINNYSRTILALLRIQFECGIDNAISFENLPKVKAKELKKSLKRLLKDGENRNNLIVWNIYTKVELALGKREDALKIVQTSLAMYDQNCSTEECVVQKLGLYSLYITYCEILLNFNISSFTQLNKVSQFKTSNENHAKVIHAMKCLSENHQFNLNELKCLSGGDILRVRKKFKTMIDYELETVNNSTTDEMCFLIHSLVRCAALFEYVTVGIEKAVSIFSNTIEKCDSIYANEEVNNRLKYLIDILYRNQHQLILNHMTSSVMPLELLRTCLSKSLDNTPNEPNFLRLLIEVECRSHISRNLRKYFDRSFKNLTTPIPVVFAVISEMARQEILHKAACSDSDATVMVETGISHRIRSLFDKSLQHSCCKHCPLIWRLYIAYEVKMGKLDRAKGLFYKSLQLCPSTKVLYTDAVGYFGDSILQEIVDLMTEKELRVHLPLEEMDILMNSDPL</sequence>
<reference evidence="5 6" key="1">
    <citation type="submission" date="2024-01" db="EMBL/GenBank/DDBJ databases">
        <title>The genome of the rayed Mediterranean limpet Patella caerulea (Linnaeus, 1758).</title>
        <authorList>
            <person name="Anh-Thu Weber A."/>
            <person name="Halstead-Nussloch G."/>
        </authorList>
    </citation>
    <scope>NUCLEOTIDE SEQUENCE [LARGE SCALE GENOMIC DNA]</scope>
    <source>
        <strain evidence="5">AATW-2023a</strain>
        <tissue evidence="5">Whole specimen</tissue>
    </source>
</reference>
<comment type="similarity">
    <text evidence="2">Belongs to the NRDE2 family.</text>
</comment>
<dbReference type="InterPro" id="IPR011990">
    <property type="entry name" value="TPR-like_helical_dom_sf"/>
</dbReference>
<evidence type="ECO:0000256" key="4">
    <source>
        <dbReference type="SAM" id="MobiDB-lite"/>
    </source>
</evidence>
<dbReference type="EMBL" id="JAZGQO010000007">
    <property type="protein sequence ID" value="KAK6180997.1"/>
    <property type="molecule type" value="Genomic_DNA"/>
</dbReference>
<evidence type="ECO:0000256" key="1">
    <source>
        <dbReference type="ARBA" id="ARBA00004123"/>
    </source>
</evidence>
<dbReference type="PANTHER" id="PTHR13471">
    <property type="entry name" value="TETRATRICOPEPTIDE-LIKE HELICAL"/>
    <property type="match status" value="1"/>
</dbReference>
<dbReference type="AlphaFoldDB" id="A0AAN8JQ66"/>
<evidence type="ECO:0008006" key="7">
    <source>
        <dbReference type="Google" id="ProtNLM"/>
    </source>
</evidence>
<dbReference type="GO" id="GO:0031048">
    <property type="term" value="P:regulatory ncRNA-mediated heterochromatin formation"/>
    <property type="evidence" value="ECO:0007669"/>
    <property type="project" value="TreeGrafter"/>
</dbReference>
<feature type="compositionally biased region" description="Basic residues" evidence="4">
    <location>
        <begin position="135"/>
        <end position="158"/>
    </location>
</feature>
<dbReference type="PANTHER" id="PTHR13471:SF0">
    <property type="entry name" value="NUCLEAR EXOSOME REGULATOR NRDE2"/>
    <property type="match status" value="1"/>
</dbReference>
<comment type="caution">
    <text evidence="5">The sequence shown here is derived from an EMBL/GenBank/DDBJ whole genome shotgun (WGS) entry which is preliminary data.</text>
</comment>
<evidence type="ECO:0000313" key="6">
    <source>
        <dbReference type="Proteomes" id="UP001347796"/>
    </source>
</evidence>
<dbReference type="Pfam" id="PF08424">
    <property type="entry name" value="NRDE-2"/>
    <property type="match status" value="1"/>
</dbReference>
<name>A0AAN8JQ66_PATCE</name>
<dbReference type="Gene3D" id="1.25.40.10">
    <property type="entry name" value="Tetratricopeptide repeat domain"/>
    <property type="match status" value="2"/>
</dbReference>
<protein>
    <recommendedName>
        <fullName evidence="7">Protein NRDE2 homolog</fullName>
    </recommendedName>
</protein>
<dbReference type="InterPro" id="IPR013633">
    <property type="entry name" value="NRDE-2"/>
</dbReference>
<keyword evidence="6" id="KW-1185">Reference proteome</keyword>
<feature type="compositionally biased region" description="Basic and acidic residues" evidence="4">
    <location>
        <begin position="107"/>
        <end position="120"/>
    </location>
</feature>
<dbReference type="Proteomes" id="UP001347796">
    <property type="component" value="Unassembled WGS sequence"/>
</dbReference>
<dbReference type="GO" id="GO:0071013">
    <property type="term" value="C:catalytic step 2 spliceosome"/>
    <property type="evidence" value="ECO:0007669"/>
    <property type="project" value="TreeGrafter"/>
</dbReference>
<dbReference type="GO" id="GO:1902369">
    <property type="term" value="P:negative regulation of RNA catabolic process"/>
    <property type="evidence" value="ECO:0007669"/>
    <property type="project" value="TreeGrafter"/>
</dbReference>
<feature type="region of interest" description="Disordered" evidence="4">
    <location>
        <begin position="98"/>
        <end position="167"/>
    </location>
</feature>
<evidence type="ECO:0000256" key="3">
    <source>
        <dbReference type="ARBA" id="ARBA00023242"/>
    </source>
</evidence>
<feature type="compositionally biased region" description="Polar residues" evidence="4">
    <location>
        <begin position="121"/>
        <end position="133"/>
    </location>
</feature>
<accession>A0AAN8JQ66</accession>
<evidence type="ECO:0000313" key="5">
    <source>
        <dbReference type="EMBL" id="KAK6180997.1"/>
    </source>
</evidence>
<organism evidence="5 6">
    <name type="scientific">Patella caerulea</name>
    <name type="common">Rayed Mediterranean limpet</name>
    <dbReference type="NCBI Taxonomy" id="87958"/>
    <lineage>
        <taxon>Eukaryota</taxon>
        <taxon>Metazoa</taxon>
        <taxon>Spiralia</taxon>
        <taxon>Lophotrochozoa</taxon>
        <taxon>Mollusca</taxon>
        <taxon>Gastropoda</taxon>
        <taxon>Patellogastropoda</taxon>
        <taxon>Patelloidea</taxon>
        <taxon>Patellidae</taxon>
        <taxon>Patella</taxon>
    </lineage>
</organism>
<keyword evidence="3" id="KW-0539">Nucleus</keyword>